<accession>A0A6M0CRB4</accession>
<name>A0A6B3NZN5_9PSED</name>
<dbReference type="AlphaFoldDB" id="A0A6B3NZN5"/>
<sequence>MQRFKALLRHATLLGVFWTLQLGTCANAADLQVLATTALKPFFEQMIPDIEKTTGHHLMFTWGASSGTAADTLPVHIRNAEPDAEVGIQQISELMAVPGIQVLGPLPEEVQRVNVIAAAVATHAVQPKAAENLIAFLQGAHAASRLKASGFDPAIAQ</sequence>
<dbReference type="SUPFAM" id="SSF53850">
    <property type="entry name" value="Periplasmic binding protein-like II"/>
    <property type="match status" value="1"/>
</dbReference>
<accession>A0A6B3NZN5</accession>
<dbReference type="Pfam" id="PF13531">
    <property type="entry name" value="SBP_bac_11"/>
    <property type="match status" value="1"/>
</dbReference>
<keyword evidence="5" id="KW-1185">Reference proteome</keyword>
<keyword evidence="1" id="KW-0732">Signal</keyword>
<protein>
    <submittedName>
        <fullName evidence="3">ABC transporter substrate-binding protein</fullName>
    </submittedName>
</protein>
<feature type="chain" id="PRO_5044630484" evidence="1">
    <location>
        <begin position="29"/>
        <end position="157"/>
    </location>
</feature>
<gene>
    <name evidence="2" type="ORF">G3435_02315</name>
    <name evidence="3" type="ORF">G3436_16010</name>
</gene>
<evidence type="ECO:0000313" key="5">
    <source>
        <dbReference type="Proteomes" id="UP000482634"/>
    </source>
</evidence>
<dbReference type="EMBL" id="JAAHBU010000227">
    <property type="protein sequence ID" value="NER65097.1"/>
    <property type="molecule type" value="Genomic_DNA"/>
</dbReference>
<organism evidence="3 5">
    <name type="scientific">Pseudomonas brassicae</name>
    <dbReference type="NCBI Taxonomy" id="2708063"/>
    <lineage>
        <taxon>Bacteria</taxon>
        <taxon>Pseudomonadati</taxon>
        <taxon>Pseudomonadota</taxon>
        <taxon>Gammaproteobacteria</taxon>
        <taxon>Pseudomonadales</taxon>
        <taxon>Pseudomonadaceae</taxon>
        <taxon>Pseudomonas</taxon>
    </lineage>
</organism>
<evidence type="ECO:0000313" key="3">
    <source>
        <dbReference type="EMBL" id="NER65097.1"/>
    </source>
</evidence>
<dbReference type="EMBL" id="JAAHBV010000039">
    <property type="protein sequence ID" value="NER59123.1"/>
    <property type="molecule type" value="Genomic_DNA"/>
</dbReference>
<proteinExistence type="predicted"/>
<comment type="caution">
    <text evidence="3">The sequence shown here is derived from an EMBL/GenBank/DDBJ whole genome shotgun (WGS) entry which is preliminary data.</text>
</comment>
<feature type="signal peptide" evidence="1">
    <location>
        <begin position="1"/>
        <end position="28"/>
    </location>
</feature>
<dbReference type="Proteomes" id="UP000482634">
    <property type="component" value="Unassembled WGS sequence"/>
</dbReference>
<evidence type="ECO:0000256" key="1">
    <source>
        <dbReference type="SAM" id="SignalP"/>
    </source>
</evidence>
<dbReference type="Proteomes" id="UP000480410">
    <property type="component" value="Unassembled WGS sequence"/>
</dbReference>
<evidence type="ECO:0000313" key="2">
    <source>
        <dbReference type="EMBL" id="NER59123.1"/>
    </source>
</evidence>
<reference evidence="4 5" key="1">
    <citation type="submission" date="2020-02" db="EMBL/GenBank/DDBJ databases">
        <title>Broccoli isolated Pseudomonas sp.</title>
        <authorList>
            <person name="Fujikawa T."/>
            <person name="Sawada H."/>
        </authorList>
    </citation>
    <scope>NUCLEOTIDE SEQUENCE [LARGE SCALE GENOMIC DNA]</scope>
    <source>
        <strain evidence="3 5">MAFF212427</strain>
        <strain evidence="2 4">MAFF212428</strain>
    </source>
</reference>
<dbReference type="RefSeq" id="WP_163946707.1">
    <property type="nucleotide sequence ID" value="NZ_JAAHBU010000227.1"/>
</dbReference>
<dbReference type="Gene3D" id="3.40.190.10">
    <property type="entry name" value="Periplasmic binding protein-like II"/>
    <property type="match status" value="1"/>
</dbReference>
<evidence type="ECO:0000313" key="4">
    <source>
        <dbReference type="Proteomes" id="UP000480410"/>
    </source>
</evidence>